<evidence type="ECO:0000313" key="3">
    <source>
        <dbReference type="Proteomes" id="UP001154282"/>
    </source>
</evidence>
<feature type="non-terminal residue" evidence="2">
    <location>
        <position position="1"/>
    </location>
</feature>
<comment type="caution">
    <text evidence="2">The sequence shown here is derived from an EMBL/GenBank/DDBJ whole genome shotgun (WGS) entry which is preliminary data.</text>
</comment>
<keyword evidence="3" id="KW-1185">Reference proteome</keyword>
<dbReference type="AlphaFoldDB" id="A0AAV0LI51"/>
<evidence type="ECO:0000256" key="1">
    <source>
        <dbReference type="SAM" id="MobiDB-lite"/>
    </source>
</evidence>
<protein>
    <submittedName>
        <fullName evidence="2">Uncharacterized protein</fullName>
    </submittedName>
</protein>
<accession>A0AAV0LI51</accession>
<dbReference type="EMBL" id="CAMGYJ010000006">
    <property type="protein sequence ID" value="CAI0433592.1"/>
    <property type="molecule type" value="Genomic_DNA"/>
</dbReference>
<reference evidence="2" key="1">
    <citation type="submission" date="2022-08" db="EMBL/GenBank/DDBJ databases">
        <authorList>
            <person name="Gutierrez-Valencia J."/>
        </authorList>
    </citation>
    <scope>NUCLEOTIDE SEQUENCE</scope>
</reference>
<organism evidence="2 3">
    <name type="scientific">Linum tenue</name>
    <dbReference type="NCBI Taxonomy" id="586396"/>
    <lineage>
        <taxon>Eukaryota</taxon>
        <taxon>Viridiplantae</taxon>
        <taxon>Streptophyta</taxon>
        <taxon>Embryophyta</taxon>
        <taxon>Tracheophyta</taxon>
        <taxon>Spermatophyta</taxon>
        <taxon>Magnoliopsida</taxon>
        <taxon>eudicotyledons</taxon>
        <taxon>Gunneridae</taxon>
        <taxon>Pentapetalae</taxon>
        <taxon>rosids</taxon>
        <taxon>fabids</taxon>
        <taxon>Malpighiales</taxon>
        <taxon>Linaceae</taxon>
        <taxon>Linum</taxon>
    </lineage>
</organism>
<sequence>GQATGGQDGLDSQTSGYQANKTRNSTKAWWLAEVATRLGTKQPCMALMRPYGDKVPRPTW</sequence>
<gene>
    <name evidence="2" type="ORF">LITE_LOCUS23950</name>
</gene>
<feature type="region of interest" description="Disordered" evidence="1">
    <location>
        <begin position="1"/>
        <end position="22"/>
    </location>
</feature>
<proteinExistence type="predicted"/>
<evidence type="ECO:0000313" key="2">
    <source>
        <dbReference type="EMBL" id="CAI0433592.1"/>
    </source>
</evidence>
<name>A0AAV0LI51_9ROSI</name>
<feature type="compositionally biased region" description="Polar residues" evidence="1">
    <location>
        <begin position="9"/>
        <end position="22"/>
    </location>
</feature>
<dbReference type="Proteomes" id="UP001154282">
    <property type="component" value="Unassembled WGS sequence"/>
</dbReference>